<accession>C7NG20</accession>
<comment type="cofactor">
    <cofactor evidence="1 10">
        <name>pyridoxal 5'-phosphate</name>
        <dbReference type="ChEBI" id="CHEBI:597326"/>
    </cofactor>
</comment>
<keyword evidence="6" id="KW-0663">Pyridoxal phosphate</keyword>
<organism evidence="12 13">
    <name type="scientific">Kytococcus sedentarius (strain ATCC 14392 / DSM 20547 / JCM 11482 / CCUG 33030 / NBRC 15357 / NCTC 11040 / CCM 314 / 541)</name>
    <name type="common">Micrococcus sedentarius</name>
    <dbReference type="NCBI Taxonomy" id="478801"/>
    <lineage>
        <taxon>Bacteria</taxon>
        <taxon>Bacillati</taxon>
        <taxon>Actinomycetota</taxon>
        <taxon>Actinomycetes</taxon>
        <taxon>Micrococcales</taxon>
        <taxon>Kytococcaceae</taxon>
        <taxon>Kytococcus</taxon>
    </lineage>
</organism>
<evidence type="ECO:0000256" key="6">
    <source>
        <dbReference type="ARBA" id="ARBA00022898"/>
    </source>
</evidence>
<feature type="domain" description="Aminotransferase class V" evidence="11">
    <location>
        <begin position="322"/>
        <end position="390"/>
    </location>
</feature>
<evidence type="ECO:0000256" key="10">
    <source>
        <dbReference type="RuleBase" id="RU004504"/>
    </source>
</evidence>
<keyword evidence="13" id="KW-1185">Reference proteome</keyword>
<dbReference type="Gene3D" id="3.90.1150.10">
    <property type="entry name" value="Aspartate Aminotransferase, domain 1"/>
    <property type="match status" value="1"/>
</dbReference>
<dbReference type="InterPro" id="IPR015421">
    <property type="entry name" value="PyrdxlP-dep_Trfase_major"/>
</dbReference>
<evidence type="ECO:0000256" key="9">
    <source>
        <dbReference type="ARBA" id="ARBA00050776"/>
    </source>
</evidence>
<dbReference type="Gene3D" id="3.40.640.10">
    <property type="entry name" value="Type I PLP-dependent aspartate aminotransferase-like (Major domain)"/>
    <property type="match status" value="1"/>
</dbReference>
<dbReference type="Proteomes" id="UP000006666">
    <property type="component" value="Chromosome"/>
</dbReference>
<dbReference type="RefSeq" id="WP_015778965.1">
    <property type="nucleotide sequence ID" value="NC_013169.1"/>
</dbReference>
<dbReference type="HOGENOM" id="CLU_003433_0_0_11"/>
<sequence>MSPQDASEFVYLDHAASSPQRPEVTEAMAQVAGLPGNPSALHGIGRAARRRVEESREEVAELVGCHPSEVLFTSGGTEADNLAVLGGHEAAGPATAPVVTTHTEHAAVTEAVGRLAAGGAPVRWAEVDAGGVLTASALAEAIEGLGDGGARATLASVVWGNNETGVLQDLPALAEVAGERGCVLHSDAVQVLGHAPLDLSDPRLAGVGLVSLAAHKVGGPQGVGVLVARRGTGLSPTTFGGGQERRVRSGTVPVALAVGMAAAVRAAAGDAARDPARGAESELVAHRAQEAEGAEGARVRALRTAFEERVVALGIGVRVTASGSPRLDHISHVTFEGCRSEDLLFLLDSHGIAVSAGSACSAGVNRPSHVLEAMGEPAPVAASGLRFSWGWSSVAADGERALAVLPEVAERARAAAAV</sequence>
<evidence type="ECO:0000256" key="2">
    <source>
        <dbReference type="ARBA" id="ARBA00006490"/>
    </source>
</evidence>
<dbReference type="Pfam" id="PF00266">
    <property type="entry name" value="Aminotran_5"/>
    <property type="match status" value="2"/>
</dbReference>
<dbReference type="EC" id="2.8.1.7" evidence="3"/>
<dbReference type="InterPro" id="IPR020578">
    <property type="entry name" value="Aminotrans_V_PyrdxlP_BS"/>
</dbReference>
<dbReference type="InterPro" id="IPR016454">
    <property type="entry name" value="Cysteine_dSase"/>
</dbReference>
<evidence type="ECO:0000256" key="5">
    <source>
        <dbReference type="ARBA" id="ARBA00022723"/>
    </source>
</evidence>
<dbReference type="PIRSF" id="PIRSF005572">
    <property type="entry name" value="NifS"/>
    <property type="match status" value="1"/>
</dbReference>
<comment type="catalytic activity">
    <reaction evidence="9">
        <text>(sulfur carrier)-H + L-cysteine = (sulfur carrier)-SH + L-alanine</text>
        <dbReference type="Rhea" id="RHEA:43892"/>
        <dbReference type="Rhea" id="RHEA-COMP:14737"/>
        <dbReference type="Rhea" id="RHEA-COMP:14739"/>
        <dbReference type="ChEBI" id="CHEBI:29917"/>
        <dbReference type="ChEBI" id="CHEBI:35235"/>
        <dbReference type="ChEBI" id="CHEBI:57972"/>
        <dbReference type="ChEBI" id="CHEBI:64428"/>
        <dbReference type="EC" id="2.8.1.7"/>
    </reaction>
</comment>
<evidence type="ECO:0000313" key="13">
    <source>
        <dbReference type="Proteomes" id="UP000006666"/>
    </source>
</evidence>
<keyword evidence="8" id="KW-0411">Iron-sulfur</keyword>
<dbReference type="GO" id="GO:0046872">
    <property type="term" value="F:metal ion binding"/>
    <property type="evidence" value="ECO:0007669"/>
    <property type="project" value="UniProtKB-KW"/>
</dbReference>
<proteinExistence type="inferred from homology"/>
<dbReference type="EMBL" id="CP001686">
    <property type="protein sequence ID" value="ACV06020.1"/>
    <property type="molecule type" value="Genomic_DNA"/>
</dbReference>
<keyword evidence="5" id="KW-0479">Metal-binding</keyword>
<dbReference type="STRING" id="478801.Ksed_09740"/>
<dbReference type="KEGG" id="kse:Ksed_09740"/>
<evidence type="ECO:0000256" key="1">
    <source>
        <dbReference type="ARBA" id="ARBA00001933"/>
    </source>
</evidence>
<protein>
    <recommendedName>
        <fullName evidence="3">cysteine desulfurase</fullName>
        <ecNumber evidence="3">2.8.1.7</ecNumber>
    </recommendedName>
</protein>
<keyword evidence="4" id="KW-0808">Transferase</keyword>
<dbReference type="InterPro" id="IPR015424">
    <property type="entry name" value="PyrdxlP-dep_Trfase"/>
</dbReference>
<gene>
    <name evidence="12" type="ordered locus">Ksed_09740</name>
</gene>
<feature type="domain" description="Aminotransferase class V" evidence="11">
    <location>
        <begin position="10"/>
        <end position="267"/>
    </location>
</feature>
<evidence type="ECO:0000259" key="11">
    <source>
        <dbReference type="Pfam" id="PF00266"/>
    </source>
</evidence>
<dbReference type="PROSITE" id="PS00595">
    <property type="entry name" value="AA_TRANSFER_CLASS_5"/>
    <property type="match status" value="1"/>
</dbReference>
<reference evidence="12 13" key="1">
    <citation type="journal article" date="2009" name="Stand. Genomic Sci.">
        <title>Complete genome sequence of Kytococcus sedentarius type strain (541).</title>
        <authorList>
            <person name="Sims D."/>
            <person name="Brettin T."/>
            <person name="Detter J.C."/>
            <person name="Han C."/>
            <person name="Lapidus A."/>
            <person name="Copeland A."/>
            <person name="Glavina Del Rio T."/>
            <person name="Nolan M."/>
            <person name="Chen F."/>
            <person name="Lucas S."/>
            <person name="Tice H."/>
            <person name="Cheng J.F."/>
            <person name="Bruce D."/>
            <person name="Goodwin L."/>
            <person name="Pitluck S."/>
            <person name="Ovchinnikova G."/>
            <person name="Pati A."/>
            <person name="Ivanova N."/>
            <person name="Mavrommatis K."/>
            <person name="Chen A."/>
            <person name="Palaniappan K."/>
            <person name="D'haeseleer P."/>
            <person name="Chain P."/>
            <person name="Bristow J."/>
            <person name="Eisen J.A."/>
            <person name="Markowitz V."/>
            <person name="Hugenholtz P."/>
            <person name="Schneider S."/>
            <person name="Goker M."/>
            <person name="Pukall R."/>
            <person name="Kyrpides N.C."/>
            <person name="Klenk H.P."/>
        </authorList>
    </citation>
    <scope>NUCLEOTIDE SEQUENCE [LARGE SCALE GENOMIC DNA]</scope>
    <source>
        <strain evidence="13">ATCC 14392 / DSM 20547 / JCM 11482 / CCUG 33030 / NBRC 15357 / NCTC 11040 / CCM 314 / 541</strain>
    </source>
</reference>
<dbReference type="eggNOG" id="COG1104">
    <property type="taxonomic scope" value="Bacteria"/>
</dbReference>
<evidence type="ECO:0000256" key="4">
    <source>
        <dbReference type="ARBA" id="ARBA00022679"/>
    </source>
</evidence>
<evidence type="ECO:0000313" key="12">
    <source>
        <dbReference type="EMBL" id="ACV06020.1"/>
    </source>
</evidence>
<dbReference type="PANTHER" id="PTHR11601">
    <property type="entry name" value="CYSTEINE DESULFURYLASE FAMILY MEMBER"/>
    <property type="match status" value="1"/>
</dbReference>
<keyword evidence="7" id="KW-0408">Iron</keyword>
<evidence type="ECO:0000256" key="3">
    <source>
        <dbReference type="ARBA" id="ARBA00012239"/>
    </source>
</evidence>
<dbReference type="InterPro" id="IPR015422">
    <property type="entry name" value="PyrdxlP-dep_Trfase_small"/>
</dbReference>
<dbReference type="AlphaFoldDB" id="C7NG20"/>
<dbReference type="GO" id="GO:0031071">
    <property type="term" value="F:cysteine desulfurase activity"/>
    <property type="evidence" value="ECO:0007669"/>
    <property type="project" value="UniProtKB-EC"/>
</dbReference>
<dbReference type="InterPro" id="IPR000192">
    <property type="entry name" value="Aminotrans_V_dom"/>
</dbReference>
<comment type="similarity">
    <text evidence="2">Belongs to the class-V pyridoxal-phosphate-dependent aminotransferase family. NifS/IscS subfamily.</text>
</comment>
<evidence type="ECO:0000256" key="8">
    <source>
        <dbReference type="ARBA" id="ARBA00023014"/>
    </source>
</evidence>
<evidence type="ECO:0000256" key="7">
    <source>
        <dbReference type="ARBA" id="ARBA00023004"/>
    </source>
</evidence>
<dbReference type="PANTHER" id="PTHR11601:SF34">
    <property type="entry name" value="CYSTEINE DESULFURASE"/>
    <property type="match status" value="1"/>
</dbReference>
<dbReference type="GO" id="GO:0051536">
    <property type="term" value="F:iron-sulfur cluster binding"/>
    <property type="evidence" value="ECO:0007669"/>
    <property type="project" value="UniProtKB-KW"/>
</dbReference>
<dbReference type="SUPFAM" id="SSF53383">
    <property type="entry name" value="PLP-dependent transferases"/>
    <property type="match status" value="1"/>
</dbReference>
<name>C7NG20_KYTSD</name>